<dbReference type="Proteomes" id="UP001060919">
    <property type="component" value="Chromosome"/>
</dbReference>
<keyword evidence="8 11" id="KW-0472">Membrane</keyword>
<evidence type="ECO:0000256" key="6">
    <source>
        <dbReference type="ARBA" id="ARBA00022692"/>
    </source>
</evidence>
<dbReference type="PANTHER" id="PTHR30012">
    <property type="entry name" value="GENERAL SECRETION PATHWAY PROTEIN"/>
    <property type="match status" value="1"/>
</dbReference>
<dbReference type="InterPro" id="IPR042094">
    <property type="entry name" value="T2SS_GspF_sf"/>
</dbReference>
<evidence type="ECO:0000313" key="14">
    <source>
        <dbReference type="Proteomes" id="UP001060919"/>
    </source>
</evidence>
<dbReference type="EMBL" id="AP026867">
    <property type="protein sequence ID" value="BDS14299.1"/>
    <property type="molecule type" value="Genomic_DNA"/>
</dbReference>
<sequence length="380" mass="42723">MSIQLPQKKQTKSVATASKSSSIWGFMNQDIQLFEPKFGIKKKLILYGQLETLLSSGLDIQASLELIEQSFKKKQDQELVVALKEAVVSGKSLSESMEALDKFSIYEQYSVQIGEETGRLSFILKDLSSFFEKTLSYQRQLTGALAYPVFVLSFSLLAVLFLLRYLVPMFSGIYGRFKQELPTLTQMVVNLSDWIGHLMPYLFLGTLVFIAGAYSQRKKIWFRQAMGWIMLHIPLFGGIIQKVYLSRFCQAMALLLGSGVPLLNALKLVKQMINFYPVSSSLAYTEQQVFQGAQLHEVLAEFKFYPPQALALIKVGEESGKLDVMFERLAAQYTEEVDQQTAIIGSLIEPILIVFLGGIVAVILVAMYLPLFKMTTSIGF</sequence>
<reference evidence="13" key="1">
    <citation type="submission" date="2022-09" db="EMBL/GenBank/DDBJ databases">
        <title>Aureispira anguillicida sp. nov., isolated from Leptocephalus of Japanese eel Anguilla japonica.</title>
        <authorList>
            <person name="Yuasa K."/>
            <person name="Mekata T."/>
            <person name="Ikunari K."/>
        </authorList>
    </citation>
    <scope>NUCLEOTIDE SEQUENCE</scope>
    <source>
        <strain evidence="13">EL160426</strain>
    </source>
</reference>
<keyword evidence="7 11" id="KW-1133">Transmembrane helix</keyword>
<keyword evidence="5" id="KW-1003">Cell membrane</keyword>
<evidence type="ECO:0000259" key="12">
    <source>
        <dbReference type="Pfam" id="PF00482"/>
    </source>
</evidence>
<dbReference type="KEGG" id="aup:AsAng_0050780"/>
<dbReference type="GO" id="GO:0009306">
    <property type="term" value="P:protein secretion"/>
    <property type="evidence" value="ECO:0007669"/>
    <property type="project" value="InterPro"/>
</dbReference>
<gene>
    <name evidence="13" type="ORF">AsAng_0050780</name>
</gene>
<dbReference type="Pfam" id="PF00482">
    <property type="entry name" value="T2SSF"/>
    <property type="match status" value="2"/>
</dbReference>
<name>A0A915YJS9_9BACT</name>
<comment type="similarity">
    <text evidence="3 10">Belongs to the GSP F family.</text>
</comment>
<feature type="domain" description="Type II secretion system protein GspF" evidence="12">
    <location>
        <begin position="248"/>
        <end position="370"/>
    </location>
</feature>
<dbReference type="GO" id="GO:0005886">
    <property type="term" value="C:plasma membrane"/>
    <property type="evidence" value="ECO:0007669"/>
    <property type="project" value="UniProtKB-SubCell"/>
</dbReference>
<dbReference type="PROSITE" id="PS00874">
    <property type="entry name" value="T2SP_F"/>
    <property type="match status" value="1"/>
</dbReference>
<feature type="transmembrane region" description="Helical" evidence="11">
    <location>
        <begin position="194"/>
        <end position="214"/>
    </location>
</feature>
<dbReference type="PRINTS" id="PR00812">
    <property type="entry name" value="BCTERIALGSPF"/>
</dbReference>
<dbReference type="AlphaFoldDB" id="A0A915YJS9"/>
<evidence type="ECO:0000256" key="5">
    <source>
        <dbReference type="ARBA" id="ARBA00022475"/>
    </source>
</evidence>
<evidence type="ECO:0000256" key="11">
    <source>
        <dbReference type="SAM" id="Phobius"/>
    </source>
</evidence>
<evidence type="ECO:0000256" key="4">
    <source>
        <dbReference type="ARBA" id="ARBA00022448"/>
    </source>
</evidence>
<feature type="transmembrane region" description="Helical" evidence="11">
    <location>
        <begin position="251"/>
        <end position="269"/>
    </location>
</feature>
<feature type="transmembrane region" description="Helical" evidence="11">
    <location>
        <begin position="226"/>
        <end position="245"/>
    </location>
</feature>
<evidence type="ECO:0000256" key="8">
    <source>
        <dbReference type="ARBA" id="ARBA00023136"/>
    </source>
</evidence>
<evidence type="ECO:0000256" key="10">
    <source>
        <dbReference type="RuleBase" id="RU003923"/>
    </source>
</evidence>
<accession>A0A915YJS9</accession>
<organism evidence="13 14">
    <name type="scientific">Aureispira anguillae</name>
    <dbReference type="NCBI Taxonomy" id="2864201"/>
    <lineage>
        <taxon>Bacteria</taxon>
        <taxon>Pseudomonadati</taxon>
        <taxon>Bacteroidota</taxon>
        <taxon>Saprospiria</taxon>
        <taxon>Saprospirales</taxon>
        <taxon>Saprospiraceae</taxon>
        <taxon>Aureispira</taxon>
    </lineage>
</organism>
<feature type="transmembrane region" description="Helical" evidence="11">
    <location>
        <begin position="145"/>
        <end position="167"/>
    </location>
</feature>
<evidence type="ECO:0000256" key="1">
    <source>
        <dbReference type="ARBA" id="ARBA00002684"/>
    </source>
</evidence>
<evidence type="ECO:0000256" key="7">
    <source>
        <dbReference type="ARBA" id="ARBA00022989"/>
    </source>
</evidence>
<evidence type="ECO:0000256" key="3">
    <source>
        <dbReference type="ARBA" id="ARBA00005745"/>
    </source>
</evidence>
<evidence type="ECO:0000313" key="13">
    <source>
        <dbReference type="EMBL" id="BDS14299.1"/>
    </source>
</evidence>
<feature type="transmembrane region" description="Helical" evidence="11">
    <location>
        <begin position="351"/>
        <end position="371"/>
    </location>
</feature>
<keyword evidence="4 10" id="KW-0813">Transport</keyword>
<evidence type="ECO:0000256" key="9">
    <source>
        <dbReference type="ARBA" id="ARBA00030750"/>
    </source>
</evidence>
<dbReference type="Gene3D" id="1.20.81.30">
    <property type="entry name" value="Type II secretion system (T2SS), domain F"/>
    <property type="match status" value="2"/>
</dbReference>
<dbReference type="RefSeq" id="WP_264789519.1">
    <property type="nucleotide sequence ID" value="NZ_AP026867.1"/>
</dbReference>
<proteinExistence type="inferred from homology"/>
<feature type="domain" description="Type II secretion system protein GspF" evidence="12">
    <location>
        <begin position="49"/>
        <end position="168"/>
    </location>
</feature>
<dbReference type="InterPro" id="IPR003004">
    <property type="entry name" value="GspF/PilC"/>
</dbReference>
<dbReference type="InterPro" id="IPR018076">
    <property type="entry name" value="T2SS_GspF_dom"/>
</dbReference>
<comment type="function">
    <text evidence="1">Component of the type II secretion system inner membrane complex required for the energy-dependent secretion of extracellular factors such as proteases and toxins from the periplasm.</text>
</comment>
<comment type="subcellular location">
    <subcellularLocation>
        <location evidence="2 10">Cell membrane</location>
        <topology evidence="2 10">Multi-pass membrane protein</topology>
    </subcellularLocation>
</comment>
<evidence type="ECO:0000256" key="2">
    <source>
        <dbReference type="ARBA" id="ARBA00004651"/>
    </source>
</evidence>
<keyword evidence="14" id="KW-1185">Reference proteome</keyword>
<keyword evidence="6 10" id="KW-0812">Transmembrane</keyword>
<protein>
    <recommendedName>
        <fullName evidence="9">General secretion pathway protein F</fullName>
    </recommendedName>
</protein>
<dbReference type="InterPro" id="IPR001992">
    <property type="entry name" value="T2SS_GspF/T4SS_PilC_CS"/>
</dbReference>
<dbReference type="PANTHER" id="PTHR30012:SF0">
    <property type="entry name" value="TYPE II SECRETION SYSTEM PROTEIN F-RELATED"/>
    <property type="match status" value="1"/>
</dbReference>